<organism evidence="1 2">
    <name type="scientific">Actinomadura montaniterrae</name>
    <dbReference type="NCBI Taxonomy" id="1803903"/>
    <lineage>
        <taxon>Bacteria</taxon>
        <taxon>Bacillati</taxon>
        <taxon>Actinomycetota</taxon>
        <taxon>Actinomycetes</taxon>
        <taxon>Streptosporangiales</taxon>
        <taxon>Thermomonosporaceae</taxon>
        <taxon>Actinomadura</taxon>
    </lineage>
</organism>
<dbReference type="OrthoDB" id="3689200at2"/>
<protein>
    <submittedName>
        <fullName evidence="1">Uncharacterized protein</fullName>
    </submittedName>
</protein>
<keyword evidence="2" id="KW-1185">Reference proteome</keyword>
<evidence type="ECO:0000313" key="1">
    <source>
        <dbReference type="EMBL" id="KAB2366198.1"/>
    </source>
</evidence>
<dbReference type="RefSeq" id="WP_151545457.1">
    <property type="nucleotide sequence ID" value="NZ_WBMR01000198.1"/>
</dbReference>
<sequence length="91" mass="10269">MEMISEVVGYDFDDSDWLAISMALPDTDDEQADGWYAYPLVGDRQVEVRLSRAVGGDEVSIEVTGMADDRTRESIELLLTVFARYTVDTER</sequence>
<name>A0A6L3VJ41_9ACTN</name>
<dbReference type="Proteomes" id="UP000483004">
    <property type="component" value="Unassembled WGS sequence"/>
</dbReference>
<dbReference type="EMBL" id="WBMR01000198">
    <property type="protein sequence ID" value="KAB2366198.1"/>
    <property type="molecule type" value="Genomic_DNA"/>
</dbReference>
<comment type="caution">
    <text evidence="1">The sequence shown here is derived from an EMBL/GenBank/DDBJ whole genome shotgun (WGS) entry which is preliminary data.</text>
</comment>
<gene>
    <name evidence="1" type="ORF">F9B16_39885</name>
</gene>
<accession>A0A6L3VJ41</accession>
<dbReference type="AlphaFoldDB" id="A0A6L3VJ41"/>
<reference evidence="1 2" key="1">
    <citation type="submission" date="2019-09" db="EMBL/GenBank/DDBJ databases">
        <title>Actinomadura physcomitrii sp. nov., a novel actinomycete isolated from moss [Physcomitrium sphaericum (Ludw) Fuernr].</title>
        <authorList>
            <person name="Liu C."/>
            <person name="Zhuang X."/>
        </authorList>
    </citation>
    <scope>NUCLEOTIDE SEQUENCE [LARGE SCALE GENOMIC DNA]</scope>
    <source>
        <strain evidence="1 2">CYP1-1B</strain>
    </source>
</reference>
<evidence type="ECO:0000313" key="2">
    <source>
        <dbReference type="Proteomes" id="UP000483004"/>
    </source>
</evidence>
<proteinExistence type="predicted"/>